<dbReference type="AlphaFoldDB" id="A0A4S4LLB8"/>
<protein>
    <submittedName>
        <fullName evidence="1">Uncharacterized protein</fullName>
    </submittedName>
</protein>
<evidence type="ECO:0000313" key="1">
    <source>
        <dbReference type="EMBL" id="THH12208.1"/>
    </source>
</evidence>
<accession>A0A4S4LLB8</accession>
<dbReference type="OrthoDB" id="3363286at2759"/>
<sequence length="454" mass="52163">MPRLLPRLLKWLESNQLKQPEFRGPLMKRRLRRRSLWRPLDKTVDATFSLLDRQQSLLLDQDNILTSPNEYIRHRSLPPVVHLQDTQKDVEIDYDHPREMSVQERQWWSSPYLRMLSTPIRTCFLSDRHLPSDFLIRFVILTLPTTSPNSRSTALVPDGLLHPKFANRIYNQGLYIACSKDALTVLRSRGDWSVFGIPQTEANSLNKAKQYAGKFGNNISIHSLLSKQIAHQLRQRVLQELEMLSARLKAAPRKLVDDTVIRRLTRSEWTTMKSSGHIPWEGAAFVIVAPPVNRNPETNQRPRTVLESPLPAEFSDQLDLPEKSLPPLPLLSTLSLKEDPAYDESIDFLLDSHLPHSRVPIYNALSLFPERTSRAVLHEKLCEVLNVERSARWRINGHADGDLSDKPSHAFIVFSSARHITRVDSVPLAVALWRVRMWEGAGWGDSGWMMSRES</sequence>
<name>A0A4S4LLB8_9AGAM</name>
<reference evidence="1 2" key="1">
    <citation type="submission" date="2019-02" db="EMBL/GenBank/DDBJ databases">
        <title>Genome sequencing of the rare red list fungi Phellinidium pouzarii.</title>
        <authorList>
            <person name="Buettner E."/>
            <person name="Kellner H."/>
        </authorList>
    </citation>
    <scope>NUCLEOTIDE SEQUENCE [LARGE SCALE GENOMIC DNA]</scope>
    <source>
        <strain evidence="1 2">DSM 108285</strain>
    </source>
</reference>
<dbReference type="Proteomes" id="UP000308199">
    <property type="component" value="Unassembled WGS sequence"/>
</dbReference>
<keyword evidence="2" id="KW-1185">Reference proteome</keyword>
<organism evidence="1 2">
    <name type="scientific">Phellinidium pouzarii</name>
    <dbReference type="NCBI Taxonomy" id="167371"/>
    <lineage>
        <taxon>Eukaryota</taxon>
        <taxon>Fungi</taxon>
        <taxon>Dikarya</taxon>
        <taxon>Basidiomycota</taxon>
        <taxon>Agaricomycotina</taxon>
        <taxon>Agaricomycetes</taxon>
        <taxon>Hymenochaetales</taxon>
        <taxon>Hymenochaetaceae</taxon>
        <taxon>Phellinidium</taxon>
    </lineage>
</organism>
<gene>
    <name evidence="1" type="ORF">EW145_g138</name>
</gene>
<comment type="caution">
    <text evidence="1">The sequence shown here is derived from an EMBL/GenBank/DDBJ whole genome shotgun (WGS) entry which is preliminary data.</text>
</comment>
<evidence type="ECO:0000313" key="2">
    <source>
        <dbReference type="Proteomes" id="UP000308199"/>
    </source>
</evidence>
<proteinExistence type="predicted"/>
<dbReference type="EMBL" id="SGPK01000002">
    <property type="protein sequence ID" value="THH12208.1"/>
    <property type="molecule type" value="Genomic_DNA"/>
</dbReference>